<gene>
    <name evidence="1" type="ORF">EH55_02375</name>
</gene>
<dbReference type="RefSeq" id="WP_051682654.1">
    <property type="nucleotide sequence ID" value="NZ_JMKI01000021.1"/>
</dbReference>
<dbReference type="InterPro" id="IPR056298">
    <property type="entry name" value="AlkZ-rel"/>
</dbReference>
<accession>A0A073ISU7</accession>
<reference evidence="1 2" key="1">
    <citation type="submission" date="2014-04" db="EMBL/GenBank/DDBJ databases">
        <title>Draft Genome Sequence of Synergistes jonesii.</title>
        <authorList>
            <person name="Coil D.A."/>
            <person name="Eisen J.A."/>
            <person name="Holland-Moritz H.E."/>
        </authorList>
    </citation>
    <scope>NUCLEOTIDE SEQUENCE [LARGE SCALE GENOMIC DNA]</scope>
    <source>
        <strain evidence="1 2">78-1</strain>
    </source>
</reference>
<dbReference type="Proteomes" id="UP000027665">
    <property type="component" value="Unassembled WGS sequence"/>
</dbReference>
<organism evidence="1 2">
    <name type="scientific">Synergistes jonesii</name>
    <dbReference type="NCBI Taxonomy" id="2754"/>
    <lineage>
        <taxon>Bacteria</taxon>
        <taxon>Thermotogati</taxon>
        <taxon>Synergistota</taxon>
        <taxon>Synergistia</taxon>
        <taxon>Synergistales</taxon>
        <taxon>Synergistaceae</taxon>
        <taxon>Synergistes</taxon>
    </lineage>
</organism>
<dbReference type="EMBL" id="JMKI01000021">
    <property type="protein sequence ID" value="KEJ92625.1"/>
    <property type="molecule type" value="Genomic_DNA"/>
</dbReference>
<dbReference type="Pfam" id="PF24741">
    <property type="entry name" value="AlkZ-rel"/>
    <property type="match status" value="1"/>
</dbReference>
<evidence type="ECO:0000313" key="2">
    <source>
        <dbReference type="Proteomes" id="UP000027665"/>
    </source>
</evidence>
<dbReference type="GeneID" id="90983206"/>
<dbReference type="AlphaFoldDB" id="A0A073ISU7"/>
<sequence>MRVKNIGEIGNVVTSPERLAELVEAAGFLPLLRSGIPGFSVEEHTPPRLWFTDGLPGPWEWKGPVIRQIRCAYGRLFGGGRAGFVSGEWYPELANYRRSGYDFDARYEEGLAKRRDREIFELLEGRGSLLSKELKRLGNFRKGGNRGFETAMTCMQMQCYVTIIDFEYQLDNSGTPYGWGVARFALPEKYFGGSFRERVYSRRPEQSKEKILAHLRGLLPDAEEGEIIKAAG</sequence>
<protein>
    <submittedName>
        <fullName evidence="1">Uncharacterized protein</fullName>
    </submittedName>
</protein>
<keyword evidence="2" id="KW-1185">Reference proteome</keyword>
<dbReference type="STRING" id="2754.EH55_02375"/>
<proteinExistence type="predicted"/>
<dbReference type="eggNOG" id="ENOG502Z7N2">
    <property type="taxonomic scope" value="Bacteria"/>
</dbReference>
<comment type="caution">
    <text evidence="1">The sequence shown here is derived from an EMBL/GenBank/DDBJ whole genome shotgun (WGS) entry which is preliminary data.</text>
</comment>
<name>A0A073ISU7_9BACT</name>
<evidence type="ECO:0000313" key="1">
    <source>
        <dbReference type="EMBL" id="KEJ92625.1"/>
    </source>
</evidence>